<dbReference type="PANTHER" id="PTHR10644">
    <property type="entry name" value="DNA REPAIR/RNA PROCESSING CPSF FAMILY"/>
    <property type="match status" value="1"/>
</dbReference>
<dbReference type="InterPro" id="IPR018846">
    <property type="entry name" value="Beta-prop_RSE1/DDB1/CPSF1_1st"/>
</dbReference>
<dbReference type="Proteomes" id="UP000335636">
    <property type="component" value="Unassembled WGS sequence"/>
</dbReference>
<feature type="domain" description="RSE1/DDB1/CPSF1 first beta-propeller" evidence="7">
    <location>
        <begin position="14"/>
        <end position="237"/>
    </location>
</feature>
<sequence length="306" mass="34351">MFLYNLTLQRATGISFAIHGNFSGTKQQEIVVSRGKILELLRPDPNTGKVHTLLTVEVFGVIRSLMAFRLTGGTKDYIVVGSDSGRIVILEYQPSKNMFEKIHQETFGKSGCRRIVPGQFLAVDPKGRAVMISAIEKQKLVYILNRDAAARLTISSPLEAHKANTLVYHVVGVDVGFENPMFACLEMDYEEADNDPTGEAAANTQQTLTFYELDLGLNHVVRKYSEPLEEHGNFLITGTFLAELLCPFYLIHLMPKLSEFQEDQRPQVQSSAPQKNKSPTKNIMTNQKYDVQFPGDGMTWMTLKEE</sequence>
<evidence type="ECO:0000259" key="7">
    <source>
        <dbReference type="Pfam" id="PF10433"/>
    </source>
</evidence>
<evidence type="ECO:0000256" key="6">
    <source>
        <dbReference type="SAM" id="MobiDB-lite"/>
    </source>
</evidence>
<dbReference type="InterPro" id="IPR015943">
    <property type="entry name" value="WD40/YVTN_repeat-like_dom_sf"/>
</dbReference>
<dbReference type="AlphaFoldDB" id="A0A5E4A696"/>
<dbReference type="FunFam" id="2.130.10.10:FF:001143">
    <property type="entry name" value="Pre-mRNA-splicing factor rse-1, putative"/>
    <property type="match status" value="1"/>
</dbReference>
<evidence type="ECO:0000256" key="5">
    <source>
        <dbReference type="ARBA" id="ARBA00023242"/>
    </source>
</evidence>
<comment type="caution">
    <text evidence="8">The sequence shown here is derived from an EMBL/GenBank/DDBJ whole genome shotgun (WGS) entry which is preliminary data.</text>
</comment>
<feature type="compositionally biased region" description="Polar residues" evidence="6">
    <location>
        <begin position="266"/>
        <end position="284"/>
    </location>
</feature>
<dbReference type="InterPro" id="IPR050358">
    <property type="entry name" value="RSE1/DDB1/CFT1"/>
</dbReference>
<evidence type="ECO:0000313" key="9">
    <source>
        <dbReference type="Proteomes" id="UP000335636"/>
    </source>
</evidence>
<accession>A0A5E4A696</accession>
<reference evidence="8" key="1">
    <citation type="submission" date="2019-04" db="EMBL/GenBank/DDBJ databases">
        <authorList>
            <person name="Alioto T."/>
            <person name="Alioto T."/>
        </authorList>
    </citation>
    <scope>NUCLEOTIDE SEQUENCE [LARGE SCALE GENOMIC DNA]</scope>
</reference>
<evidence type="ECO:0000256" key="4">
    <source>
        <dbReference type="ARBA" id="ARBA00023187"/>
    </source>
</evidence>
<evidence type="ECO:0000256" key="3">
    <source>
        <dbReference type="ARBA" id="ARBA00022728"/>
    </source>
</evidence>
<keyword evidence="9" id="KW-1185">Reference proteome</keyword>
<dbReference type="Pfam" id="PF10433">
    <property type="entry name" value="Beta-prop_RSE1_1st"/>
    <property type="match status" value="1"/>
</dbReference>
<dbReference type="GO" id="GO:0008380">
    <property type="term" value="P:RNA splicing"/>
    <property type="evidence" value="ECO:0007669"/>
    <property type="project" value="UniProtKB-KW"/>
</dbReference>
<protein>
    <recommendedName>
        <fullName evidence="7">RSE1/DDB1/CPSF1 first beta-propeller domain-containing protein</fullName>
    </recommendedName>
</protein>
<proteinExistence type="predicted"/>
<keyword evidence="4" id="KW-0508">mRNA splicing</keyword>
<keyword evidence="2" id="KW-0507">mRNA processing</keyword>
<evidence type="ECO:0000256" key="1">
    <source>
        <dbReference type="ARBA" id="ARBA00004123"/>
    </source>
</evidence>
<keyword evidence="5" id="KW-0539">Nucleus</keyword>
<dbReference type="GO" id="GO:0006397">
    <property type="term" value="P:mRNA processing"/>
    <property type="evidence" value="ECO:0007669"/>
    <property type="project" value="UniProtKB-KW"/>
</dbReference>
<organism evidence="8 9">
    <name type="scientific">Marmota monax</name>
    <name type="common">Woodchuck</name>
    <dbReference type="NCBI Taxonomy" id="9995"/>
    <lineage>
        <taxon>Eukaryota</taxon>
        <taxon>Metazoa</taxon>
        <taxon>Chordata</taxon>
        <taxon>Craniata</taxon>
        <taxon>Vertebrata</taxon>
        <taxon>Euteleostomi</taxon>
        <taxon>Mammalia</taxon>
        <taxon>Eutheria</taxon>
        <taxon>Euarchontoglires</taxon>
        <taxon>Glires</taxon>
        <taxon>Rodentia</taxon>
        <taxon>Sciuromorpha</taxon>
        <taxon>Sciuridae</taxon>
        <taxon>Xerinae</taxon>
        <taxon>Marmotini</taxon>
        <taxon>Marmota</taxon>
    </lineage>
</organism>
<gene>
    <name evidence="8" type="ORF">MONAX_5E046880</name>
</gene>
<evidence type="ECO:0000313" key="8">
    <source>
        <dbReference type="EMBL" id="VTJ52793.1"/>
    </source>
</evidence>
<evidence type="ECO:0000256" key="2">
    <source>
        <dbReference type="ARBA" id="ARBA00022664"/>
    </source>
</evidence>
<name>A0A5E4A696_MARMO</name>
<comment type="subcellular location">
    <subcellularLocation>
        <location evidence="1">Nucleus</location>
    </subcellularLocation>
</comment>
<dbReference type="GO" id="GO:0005681">
    <property type="term" value="C:spliceosomal complex"/>
    <property type="evidence" value="ECO:0007669"/>
    <property type="project" value="UniProtKB-KW"/>
</dbReference>
<dbReference type="Gene3D" id="2.130.10.10">
    <property type="entry name" value="YVTN repeat-like/Quinoprotein amine dehydrogenase"/>
    <property type="match status" value="1"/>
</dbReference>
<dbReference type="EMBL" id="CABDUW010000022">
    <property type="protein sequence ID" value="VTJ52793.1"/>
    <property type="molecule type" value="Genomic_DNA"/>
</dbReference>
<feature type="region of interest" description="Disordered" evidence="6">
    <location>
        <begin position="262"/>
        <end position="284"/>
    </location>
</feature>
<keyword evidence="3" id="KW-0747">Spliceosome</keyword>